<comment type="cofactor">
    <cofactor evidence="1 6">
        <name>pyridoxal 5'-phosphate</name>
        <dbReference type="ChEBI" id="CHEBI:597326"/>
    </cofactor>
</comment>
<dbReference type="PROSITE" id="PS00105">
    <property type="entry name" value="AA_TRANSFER_CLASS_1"/>
    <property type="match status" value="1"/>
</dbReference>
<dbReference type="EMBL" id="LRPX01000083">
    <property type="protein sequence ID" value="KXA13161.1"/>
    <property type="molecule type" value="Genomic_DNA"/>
</dbReference>
<dbReference type="GO" id="GO:0008483">
    <property type="term" value="F:transaminase activity"/>
    <property type="evidence" value="ECO:0007669"/>
    <property type="project" value="UniProtKB-KW"/>
</dbReference>
<evidence type="ECO:0000313" key="9">
    <source>
        <dbReference type="Proteomes" id="UP000070617"/>
    </source>
</evidence>
<keyword evidence="3 6" id="KW-0032">Aminotransferase</keyword>
<dbReference type="InterPro" id="IPR004838">
    <property type="entry name" value="NHTrfase_class1_PyrdxlP-BS"/>
</dbReference>
<dbReference type="Gene3D" id="3.40.640.10">
    <property type="entry name" value="Type I PLP-dependent aspartate aminotransferase-like (Major domain)"/>
    <property type="match status" value="1"/>
</dbReference>
<name>A0A133NA47_9FUSO</name>
<protein>
    <recommendedName>
        <fullName evidence="6">Aminotransferase</fullName>
        <ecNumber evidence="6">2.6.1.-</ecNumber>
    </recommendedName>
</protein>
<dbReference type="InterPro" id="IPR015421">
    <property type="entry name" value="PyrdxlP-dep_Trfase_major"/>
</dbReference>
<accession>A0A133NA47</accession>
<dbReference type="InterPro" id="IPR004839">
    <property type="entry name" value="Aminotransferase_I/II_large"/>
</dbReference>
<dbReference type="GO" id="GO:0030170">
    <property type="term" value="F:pyridoxal phosphate binding"/>
    <property type="evidence" value="ECO:0007669"/>
    <property type="project" value="InterPro"/>
</dbReference>
<evidence type="ECO:0000256" key="5">
    <source>
        <dbReference type="ARBA" id="ARBA00022898"/>
    </source>
</evidence>
<comment type="similarity">
    <text evidence="2 6">Belongs to the class-I pyridoxal-phosphate-dependent aminotransferase family.</text>
</comment>
<comment type="caution">
    <text evidence="8">The sequence shown here is derived from an EMBL/GenBank/DDBJ whole genome shotgun (WGS) entry which is preliminary data.</text>
</comment>
<dbReference type="SUPFAM" id="SSF53383">
    <property type="entry name" value="PLP-dependent transferases"/>
    <property type="match status" value="1"/>
</dbReference>
<dbReference type="InterPro" id="IPR015422">
    <property type="entry name" value="PyrdxlP-dep_Trfase_small"/>
</dbReference>
<evidence type="ECO:0000313" key="8">
    <source>
        <dbReference type="EMBL" id="KXA13161.1"/>
    </source>
</evidence>
<evidence type="ECO:0000256" key="2">
    <source>
        <dbReference type="ARBA" id="ARBA00007441"/>
    </source>
</evidence>
<keyword evidence="5" id="KW-0663">Pyridoxal phosphate</keyword>
<dbReference type="PATRIC" id="fig|134605.3.peg.1598"/>
<proteinExistence type="inferred from homology"/>
<evidence type="ECO:0000256" key="3">
    <source>
        <dbReference type="ARBA" id="ARBA00022576"/>
    </source>
</evidence>
<dbReference type="CDD" id="cd00609">
    <property type="entry name" value="AAT_like"/>
    <property type="match status" value="1"/>
</dbReference>
<dbReference type="Pfam" id="PF00155">
    <property type="entry name" value="Aminotran_1_2"/>
    <property type="match status" value="1"/>
</dbReference>
<dbReference type="InterPro" id="IPR015424">
    <property type="entry name" value="PyrdxlP-dep_Trfase"/>
</dbReference>
<dbReference type="Gene3D" id="3.90.1150.10">
    <property type="entry name" value="Aspartate Aminotransferase, domain 1"/>
    <property type="match status" value="1"/>
</dbReference>
<feature type="domain" description="Aminotransferase class I/classII large" evidence="7">
    <location>
        <begin position="46"/>
        <end position="393"/>
    </location>
</feature>
<dbReference type="EC" id="2.6.1.-" evidence="6"/>
<organism evidence="8 9">
    <name type="scientific">Fusobacterium equinum</name>
    <dbReference type="NCBI Taxonomy" id="134605"/>
    <lineage>
        <taxon>Bacteria</taxon>
        <taxon>Fusobacteriati</taxon>
        <taxon>Fusobacteriota</taxon>
        <taxon>Fusobacteriia</taxon>
        <taxon>Fusobacteriales</taxon>
        <taxon>Fusobacteriaceae</taxon>
        <taxon>Fusobacterium</taxon>
    </lineage>
</organism>
<evidence type="ECO:0000256" key="4">
    <source>
        <dbReference type="ARBA" id="ARBA00022679"/>
    </source>
</evidence>
<dbReference type="Proteomes" id="UP000070617">
    <property type="component" value="Unassembled WGS sequence"/>
</dbReference>
<gene>
    <name evidence="8" type="ORF">HMPREF3206_01619</name>
</gene>
<dbReference type="NCBIfam" id="NF005744">
    <property type="entry name" value="PRK07568.1"/>
    <property type="match status" value="1"/>
</dbReference>
<sequence length="417" mass="47524">MKTKYLSMKEENMKISKRAEEMGYSPIRKLIPYADEAEKRGVKVYKLNIGQPNIVTPDSFFEGLHSYKEKIVKYSDSRGIPSLLESFVRSYRQSGIELEKEDILITQGGSEAIFFTLMAICDEGDEVLVPEPFYSNYSSFSRFAGAKVVPISTSIETGFHLPKKEEIEALITPKTKAIMFSNPVNPTGTVFTEKEIRMIGELAIEHDLYIIGDEVYRQFVYDDETEFLSVMKLDHLQDRVVIVDSISKHYSACGARIGLVASKNHELMAQILKFCQARLCVSTIEQHSAANLINTMNSYFEDVKLKYKNRRDLLFSYLSRIPGVVCSRPEGAFYIIAKLPVDDSEKFAKWLLTDYSYENMTLLIAPGPGFYMTPGKGKQEVRFSFCTNVDDIENAMIVLKRALVEYQRLFLAEKEAQ</sequence>
<dbReference type="STRING" id="134605.HMPREF3206_01619"/>
<dbReference type="AlphaFoldDB" id="A0A133NA47"/>
<dbReference type="PANTHER" id="PTHR46383">
    <property type="entry name" value="ASPARTATE AMINOTRANSFERASE"/>
    <property type="match status" value="1"/>
</dbReference>
<dbReference type="InterPro" id="IPR050596">
    <property type="entry name" value="AspAT/PAT-like"/>
</dbReference>
<evidence type="ECO:0000256" key="1">
    <source>
        <dbReference type="ARBA" id="ARBA00001933"/>
    </source>
</evidence>
<evidence type="ECO:0000256" key="6">
    <source>
        <dbReference type="RuleBase" id="RU000481"/>
    </source>
</evidence>
<reference evidence="9" key="1">
    <citation type="submission" date="2016-01" db="EMBL/GenBank/DDBJ databases">
        <authorList>
            <person name="Mitreva M."/>
            <person name="Pepin K.H."/>
            <person name="Mihindukulasuriya K.A."/>
            <person name="Fulton R."/>
            <person name="Fronick C."/>
            <person name="O'Laughlin M."/>
            <person name="Miner T."/>
            <person name="Herter B."/>
            <person name="Rosa B.A."/>
            <person name="Cordes M."/>
            <person name="Tomlinson C."/>
            <person name="Wollam A."/>
            <person name="Palsikar V.B."/>
            <person name="Mardis E.R."/>
            <person name="Wilson R.K."/>
        </authorList>
    </citation>
    <scope>NUCLEOTIDE SEQUENCE [LARGE SCALE GENOMIC DNA]</scope>
    <source>
        <strain evidence="9">CMW8396</strain>
    </source>
</reference>
<keyword evidence="4 6" id="KW-0808">Transferase</keyword>
<keyword evidence="9" id="KW-1185">Reference proteome</keyword>
<evidence type="ECO:0000259" key="7">
    <source>
        <dbReference type="Pfam" id="PF00155"/>
    </source>
</evidence>
<dbReference type="GO" id="GO:0006520">
    <property type="term" value="P:amino acid metabolic process"/>
    <property type="evidence" value="ECO:0007669"/>
    <property type="project" value="InterPro"/>
</dbReference>
<dbReference type="PRINTS" id="PR00753">
    <property type="entry name" value="ACCSYNTHASE"/>
</dbReference>